<dbReference type="GO" id="GO:0016020">
    <property type="term" value="C:membrane"/>
    <property type="evidence" value="ECO:0007669"/>
    <property type="project" value="UniProtKB-SubCell"/>
</dbReference>
<keyword evidence="3 7" id="KW-1133">Transmembrane helix</keyword>
<dbReference type="InterPro" id="IPR017978">
    <property type="entry name" value="GPCR_3_C"/>
</dbReference>
<feature type="transmembrane region" description="Helical" evidence="7">
    <location>
        <begin position="2491"/>
        <end position="2514"/>
    </location>
</feature>
<accession>A0AAD9NGD7</accession>
<dbReference type="InterPro" id="IPR050726">
    <property type="entry name" value="mGluR"/>
</dbReference>
<evidence type="ECO:0000313" key="9">
    <source>
        <dbReference type="EMBL" id="KAK2166179.1"/>
    </source>
</evidence>
<comment type="caution">
    <text evidence="9">The sequence shown here is derived from an EMBL/GenBank/DDBJ whole genome shotgun (WGS) entry which is preliminary data.</text>
</comment>
<dbReference type="CDD" id="cd13953">
    <property type="entry name" value="7tm_classC_mGluR-like"/>
    <property type="match status" value="1"/>
</dbReference>
<reference evidence="9" key="1">
    <citation type="journal article" date="2023" name="Mol. Biol. Evol.">
        <title>Third-Generation Sequencing Reveals the Adaptive Role of the Epigenome in Three Deep-Sea Polychaetes.</title>
        <authorList>
            <person name="Perez M."/>
            <person name="Aroh O."/>
            <person name="Sun Y."/>
            <person name="Lan Y."/>
            <person name="Juniper S.K."/>
            <person name="Young C.R."/>
            <person name="Angers B."/>
            <person name="Qian P.Y."/>
        </authorList>
    </citation>
    <scope>NUCLEOTIDE SEQUENCE</scope>
    <source>
        <strain evidence="9">P08H-3</strain>
    </source>
</reference>
<evidence type="ECO:0000256" key="1">
    <source>
        <dbReference type="ARBA" id="ARBA00004141"/>
    </source>
</evidence>
<feature type="transmembrane region" description="Helical" evidence="7">
    <location>
        <begin position="2649"/>
        <end position="2670"/>
    </location>
</feature>
<dbReference type="Gene3D" id="3.40.50.2300">
    <property type="match status" value="10"/>
</dbReference>
<evidence type="ECO:0000313" key="10">
    <source>
        <dbReference type="Proteomes" id="UP001208570"/>
    </source>
</evidence>
<evidence type="ECO:0000259" key="8">
    <source>
        <dbReference type="PROSITE" id="PS50259"/>
    </source>
</evidence>
<feature type="transmembrane region" description="Helical" evidence="7">
    <location>
        <begin position="2712"/>
        <end position="2734"/>
    </location>
</feature>
<keyword evidence="4 7" id="KW-0472">Membrane</keyword>
<keyword evidence="5" id="KW-0675">Receptor</keyword>
<dbReference type="InterPro" id="IPR001828">
    <property type="entry name" value="ANF_lig-bd_rcpt"/>
</dbReference>
<dbReference type="PANTHER" id="PTHR24060">
    <property type="entry name" value="METABOTROPIC GLUTAMATE RECEPTOR"/>
    <property type="match status" value="1"/>
</dbReference>
<evidence type="ECO:0000256" key="5">
    <source>
        <dbReference type="ARBA" id="ARBA00023170"/>
    </source>
</evidence>
<sequence>MFDYYLHLLAAIVSWTTFFSVAYGQYVCDSSSRKYLINPDARIHIGVILPIRESGKDGSGCGNVLSSGIQQLEAMKWLVSVLNQESGQIGNITITDSYIDGVEIGMTIEDSCSTEPGALYSAVDINQQFLSTNDTCIDKLSRYNIGMITGTTGNATTSLASLLSTRQMALISYADSSVYLNDVTKYPYMLRTVPDYRQLAEIIVKVFDILGWQTISIIHSDDTEARTIMSELLRAAYRNGTCIAKLIKVKTKQPHVYYKDIITTLLITNVTGTVYLGDIDVLLAVMDSMPLVHGAGRLQFIASTTAEERHSLLERTYAKGLVLVSHSSRHLPEFADYWDEIQKEKGLRDNPLLAEWYMATKQCRLTGVGVGQFSKLPVCELIAPTLRGENVQDPLIEPLIIAIYTYAKALKNAHLDLCKGQYGLCSSLESLPPRRFSEKYLRTLNFTFSLEERIQSLVSSQSEPYLSTKKVSYSKTGELSGAGFDIWTVNDVLGFVEYHKIGSYVDHELDLIPSDFIFYDITRQDVLYDSPLSLCQKGGCTRCIISSSSGPQVRHFPSKYIYLPGTIVIATTMAVHQSGEDALSCGSTDGFEGVQLAEAFIYILDQINGADIFPRWITVGGVVLDDCESPEKAISELTDLETGKLQIFSTDGTPMDPKSILAYVSGNNDPILMAVGRLSTKLSRPLLSYRSANSLVLDTMSYKYIAEVVPDIKKQVEVLVSFLKQMKWSYIQVLYSNDEYGKDAWSMFRKKTIDNKICISSSHEIAEGSEMTSKLRSDRRSKVVVTFLQTYHYFLLVDGLNNSGIYREFVFLTDINWPRTSDIIDQYPASTHGFITLSLKDGSSAGFLSHLEKIPSSNYTINPWFREWYERVNNCYLSGTSRNIFMTPCADIPITESKAFKLNDQTIHVMNAVYSIAWGLDATLKNYCGLGYDRLCASYMEGANRSEVLFNNILNVWFNDDTMTPHHFSERSGNRPVVINNINNGVSVKIAEYTFGAQSFYIRKSAIVNYLNSLMPTDCVGRCTECVYLSQVTDDIMYTSGNLILGAVLNVHEAGLGSFDCSKRLNGDAVQLAEAMRFALDKVNDRQAPVKVNGVKLGGLILDGCHSDIRSANIISSVHFGVLNIKDGNNKLNVDSVLSWMTEDVSYSHTVIQTLGLIHVLLKGSGHLENGLISMVPEYHSEHLINATYKILREMNITNINIISTNSNGFIKMIKNSSAHQGICITNIFNYNDDISPADLILHIQNAPSHVTVLYLNASLTVNLLKAREYTNGNSDIFFILIPTTIDEVQNVPKYLLKQTIILEQHSPYIDEFDQDIDEQPIPSPSNPWIRSYYEELYGCKLEEGYAYKETCKNRPRLTLSRLYKQSNLIINAMNYVYLMASAIHRSLVVLCGVNYSGICKMLSDPSVLRVEVQNQLPLLSFEDIRGGLQRLDKDGLLVPEYSVNLYNWRSEFKTRVYRNGILSGTPDDNWRDVASTYGCPPVCQRCSNSSLSSDYHLRVGDLIIGGLFNVHVGNVGMTCGKINVNRGFLLAEAFNFAIQYINQKRGIFADQLDGVTLGYLSLDACQSPAKATKLLSDTLSGLFKTSGADLPEKLVAFISPFTTDLFMPTSALLNGTDIVQVSYGVPATEYFSGSPGQLLNVTPSDNTDINVIVAILQRISIQYVQVVFSDSTYGRNAVASFKNLTRISNICIAQSISFYANNNTNTVVEMLLSKSKAKTVVLLLDSSHIRPFLLAMERGTTAVKTYHLIASHTWPDNTELLRGLGSFILNTIVIYVQSTYIQEFDKYLAVQTPQNNIENTWLEEYYEELFDCNLKSTTSLQERCSAPFKSLVESPDYKQEPYSGQVINLVFSLAITLHNTIGELCGENRGICQRFWSNKGALLAKKLKLTTFQDLSGEEFSFLDDGYSDKGFNIKSVAMRNGSYYYRKIASYNSKRGLNWAVFEPRWNSTCDGLCYECESITSSSEHHVTISTPSSANIMAFMPIHKASKEDPLDCGEIDPYYGFYNMLAFFYAIDRINKVRDFSLPSTIRLGGTVVDTCDNRFTIAENAVALLSKDERYAAEFGRQENYIGFMAMNNDDVDLLRELTKIKPSVIISPSLMSSSHSDNDSFILRTKVSEEVEGRAIAEIAHRMSWVYVAVIKSHDFRTGAVQAFLEAARNHSGICVGIFQTMPYRSGYADALDVVDAVQKITGINVLILFTNPSDTRFILRAVADLQLDVRFTFLGGTGWGDNIEASSGLIRVARGSIVIQSRVESIVGFDSYVTSLTLNDHGVIPQDWFDEFWQRTKRCRLENATKPLIQFRKKCSSNTRLTSADVLQNNNVLYTIISTQILAVGLKGVSECSHFPAGISACLSSLPDGARRLYESTKAASWRNQMGLLNDDSILDFEFTNGFGNLGFSVGSIYDDGNFFKIGYYYDEDLTLDINQYESRLRSMDAKFRMRKSQCPHNKMCICEHQTGQNGSVIRLIRNADNSQALLSTAYYSNFSTSWGLAFLVLSGSGIAVALVIFIYLLASYPDRGGTSVLGYLLLFAVMLIYAVNFAFLLHPDPVICDVRKFGLGFVYALAFACMFLKVMIIWQHEGVDCLPEYRKFKHPASLFFVAVGLSLVQAAMATEWIVLAPSGTETVFLRDGKTISVCMPPAQHYPELAMSCIYVMLLMFLTLVFSGVTFYSEENCRESRWIMTVAVLNIVVSVLWIAFSCTMDYAVRDRVTIVANLVNGSITLLLVFIRKLYLLTKFVRKDKLEMKTSREITFIKTKELTDDDIPREPVMTFISPNRGHNIAESVHSGKGSERFYFGTNTQCEYCC</sequence>
<dbReference type="InterPro" id="IPR000337">
    <property type="entry name" value="GPCR_3"/>
</dbReference>
<dbReference type="GO" id="GO:0004930">
    <property type="term" value="F:G protein-coupled receptor activity"/>
    <property type="evidence" value="ECO:0007669"/>
    <property type="project" value="InterPro"/>
</dbReference>
<evidence type="ECO:0000256" key="6">
    <source>
        <dbReference type="ARBA" id="ARBA00023180"/>
    </source>
</evidence>
<keyword evidence="10" id="KW-1185">Reference proteome</keyword>
<evidence type="ECO:0000256" key="7">
    <source>
        <dbReference type="SAM" id="Phobius"/>
    </source>
</evidence>
<proteinExistence type="predicted"/>
<dbReference type="Proteomes" id="UP001208570">
    <property type="component" value="Unassembled WGS sequence"/>
</dbReference>
<evidence type="ECO:0000256" key="2">
    <source>
        <dbReference type="ARBA" id="ARBA00022692"/>
    </source>
</evidence>
<feature type="transmembrane region" description="Helical" evidence="7">
    <location>
        <begin position="2558"/>
        <end position="2579"/>
    </location>
</feature>
<comment type="subcellular location">
    <subcellularLocation>
        <location evidence="1">Membrane</location>
        <topology evidence="1">Multi-pass membrane protein</topology>
    </subcellularLocation>
</comment>
<dbReference type="Pfam" id="PF00003">
    <property type="entry name" value="7tm_3"/>
    <property type="match status" value="1"/>
</dbReference>
<feature type="domain" description="G-protein coupled receptors family 3 profile" evidence="8">
    <location>
        <begin position="2504"/>
        <end position="2736"/>
    </location>
</feature>
<feature type="transmembrane region" description="Helical" evidence="7">
    <location>
        <begin position="2599"/>
        <end position="2620"/>
    </location>
</feature>
<dbReference type="InterPro" id="IPR028082">
    <property type="entry name" value="Peripla_BP_I"/>
</dbReference>
<feature type="transmembrane region" description="Helical" evidence="7">
    <location>
        <begin position="2682"/>
        <end position="2700"/>
    </location>
</feature>
<evidence type="ECO:0000256" key="3">
    <source>
        <dbReference type="ARBA" id="ARBA00022989"/>
    </source>
</evidence>
<feature type="transmembrane region" description="Helical" evidence="7">
    <location>
        <begin position="2526"/>
        <end position="2546"/>
    </location>
</feature>
<organism evidence="9 10">
    <name type="scientific">Paralvinella palmiformis</name>
    <dbReference type="NCBI Taxonomy" id="53620"/>
    <lineage>
        <taxon>Eukaryota</taxon>
        <taxon>Metazoa</taxon>
        <taxon>Spiralia</taxon>
        <taxon>Lophotrochozoa</taxon>
        <taxon>Annelida</taxon>
        <taxon>Polychaeta</taxon>
        <taxon>Sedentaria</taxon>
        <taxon>Canalipalpata</taxon>
        <taxon>Terebellida</taxon>
        <taxon>Terebelliformia</taxon>
        <taxon>Alvinellidae</taxon>
        <taxon>Paralvinella</taxon>
    </lineage>
</organism>
<dbReference type="PROSITE" id="PS50259">
    <property type="entry name" value="G_PROTEIN_RECEP_F3_4"/>
    <property type="match status" value="1"/>
</dbReference>
<dbReference type="SUPFAM" id="SSF53822">
    <property type="entry name" value="Periplasmic binding protein-like I"/>
    <property type="match status" value="5"/>
</dbReference>
<protein>
    <recommendedName>
        <fullName evidence="8">G-protein coupled receptors family 3 profile domain-containing protein</fullName>
    </recommendedName>
</protein>
<keyword evidence="2 7" id="KW-0812">Transmembrane</keyword>
<dbReference type="PRINTS" id="PR00248">
    <property type="entry name" value="GPCRMGR"/>
</dbReference>
<evidence type="ECO:0000256" key="4">
    <source>
        <dbReference type="ARBA" id="ARBA00023136"/>
    </source>
</evidence>
<dbReference type="EMBL" id="JAODUP010000041">
    <property type="protein sequence ID" value="KAK2166179.1"/>
    <property type="molecule type" value="Genomic_DNA"/>
</dbReference>
<keyword evidence="6" id="KW-0325">Glycoprotein</keyword>
<dbReference type="Pfam" id="PF01094">
    <property type="entry name" value="ANF_receptor"/>
    <property type="match status" value="4"/>
</dbReference>
<name>A0AAD9NGD7_9ANNE</name>
<gene>
    <name evidence="9" type="ORF">LSH36_41g13081</name>
</gene>